<evidence type="ECO:0000256" key="1">
    <source>
        <dbReference type="ARBA" id="ARBA00005953"/>
    </source>
</evidence>
<proteinExistence type="inferred from homology"/>
<dbReference type="EC" id="3.1.2.-" evidence="3"/>
<comment type="caution">
    <text evidence="3">The sequence shown here is derived from an EMBL/GenBank/DDBJ whole genome shotgun (WGS) entry which is preliminary data.</text>
</comment>
<reference evidence="4" key="1">
    <citation type="journal article" date="2019" name="Int. J. Syst. Evol. Microbiol.">
        <title>The Global Catalogue of Microorganisms (GCM) 10K type strain sequencing project: providing services to taxonomists for standard genome sequencing and annotation.</title>
        <authorList>
            <consortium name="The Broad Institute Genomics Platform"/>
            <consortium name="The Broad Institute Genome Sequencing Center for Infectious Disease"/>
            <person name="Wu L."/>
            <person name="Ma J."/>
        </authorList>
    </citation>
    <scope>NUCLEOTIDE SEQUENCE [LARGE SCALE GENOMIC DNA]</scope>
    <source>
        <strain evidence="4">KCTC 42424</strain>
    </source>
</reference>
<gene>
    <name evidence="3" type="ORF">ACFOMG_02655</name>
</gene>
<dbReference type="EMBL" id="JBHRYB010000001">
    <property type="protein sequence ID" value="MFC3679013.1"/>
    <property type="molecule type" value="Genomic_DNA"/>
</dbReference>
<evidence type="ECO:0000313" key="4">
    <source>
        <dbReference type="Proteomes" id="UP001595722"/>
    </source>
</evidence>
<keyword evidence="2 3" id="KW-0378">Hydrolase</keyword>
<dbReference type="Gene3D" id="3.10.129.10">
    <property type="entry name" value="Hotdog Thioesterase"/>
    <property type="match status" value="1"/>
</dbReference>
<sequence>MWTLKVQPRFNETDALGHINNTTLPVWFEQARTPIFRYFTPDLDPNDWHLIIAKIDVEFLAELYLQHEVEIRTYFSKIGNSSMTIVHEAWQQGQLCAKGHAVMVHFDHENKGSKPIPEAIKSELLKHLIEG</sequence>
<dbReference type="RefSeq" id="WP_376864608.1">
    <property type="nucleotide sequence ID" value="NZ_JBHRYB010000001.1"/>
</dbReference>
<dbReference type="CDD" id="cd00586">
    <property type="entry name" value="4HBT"/>
    <property type="match status" value="1"/>
</dbReference>
<dbReference type="PANTHER" id="PTHR31793">
    <property type="entry name" value="4-HYDROXYBENZOYL-COA THIOESTERASE FAMILY MEMBER"/>
    <property type="match status" value="1"/>
</dbReference>
<dbReference type="Pfam" id="PF13279">
    <property type="entry name" value="4HBT_2"/>
    <property type="match status" value="1"/>
</dbReference>
<organism evidence="3 4">
    <name type="scientific">Bacterioplanoides pacificum</name>
    <dbReference type="NCBI Taxonomy" id="1171596"/>
    <lineage>
        <taxon>Bacteria</taxon>
        <taxon>Pseudomonadati</taxon>
        <taxon>Pseudomonadota</taxon>
        <taxon>Gammaproteobacteria</taxon>
        <taxon>Oceanospirillales</taxon>
        <taxon>Oceanospirillaceae</taxon>
        <taxon>Bacterioplanoides</taxon>
    </lineage>
</organism>
<protein>
    <submittedName>
        <fullName evidence="3">Acyl-CoA thioesterase</fullName>
        <ecNumber evidence="3">3.1.2.-</ecNumber>
    </submittedName>
</protein>
<keyword evidence="4" id="KW-1185">Reference proteome</keyword>
<evidence type="ECO:0000256" key="2">
    <source>
        <dbReference type="ARBA" id="ARBA00022801"/>
    </source>
</evidence>
<name>A0ABV7VPW8_9GAMM</name>
<accession>A0ABV7VPW8</accession>
<dbReference type="InterPro" id="IPR050563">
    <property type="entry name" value="4-hydroxybenzoyl-CoA_TE"/>
</dbReference>
<dbReference type="GO" id="GO:0016787">
    <property type="term" value="F:hydrolase activity"/>
    <property type="evidence" value="ECO:0007669"/>
    <property type="project" value="UniProtKB-KW"/>
</dbReference>
<dbReference type="Proteomes" id="UP001595722">
    <property type="component" value="Unassembled WGS sequence"/>
</dbReference>
<dbReference type="InterPro" id="IPR029069">
    <property type="entry name" value="HotDog_dom_sf"/>
</dbReference>
<evidence type="ECO:0000313" key="3">
    <source>
        <dbReference type="EMBL" id="MFC3679013.1"/>
    </source>
</evidence>
<dbReference type="PANTHER" id="PTHR31793:SF27">
    <property type="entry name" value="NOVEL THIOESTERASE SUPERFAMILY DOMAIN AND SAPOSIN A-TYPE DOMAIN CONTAINING PROTEIN (0610012H03RIK)"/>
    <property type="match status" value="1"/>
</dbReference>
<comment type="similarity">
    <text evidence="1">Belongs to the 4-hydroxybenzoyl-CoA thioesterase family.</text>
</comment>
<dbReference type="SUPFAM" id="SSF54637">
    <property type="entry name" value="Thioesterase/thiol ester dehydrase-isomerase"/>
    <property type="match status" value="1"/>
</dbReference>